<protein>
    <submittedName>
        <fullName evidence="1">Uncharacterized protein</fullName>
    </submittedName>
</protein>
<dbReference type="AlphaFoldDB" id="A0A3D0ZT37"/>
<name>A0A3D0ZT37_UNCKA</name>
<dbReference type="Proteomes" id="UP000263336">
    <property type="component" value="Unassembled WGS sequence"/>
</dbReference>
<comment type="caution">
    <text evidence="1">The sequence shown here is derived from an EMBL/GenBank/DDBJ whole genome shotgun (WGS) entry which is preliminary data.</text>
</comment>
<evidence type="ECO:0000313" key="2">
    <source>
        <dbReference type="Proteomes" id="UP000263336"/>
    </source>
</evidence>
<organism evidence="1 2">
    <name type="scientific">candidate division WWE3 bacterium</name>
    <dbReference type="NCBI Taxonomy" id="2053526"/>
    <lineage>
        <taxon>Bacteria</taxon>
        <taxon>Katanobacteria</taxon>
    </lineage>
</organism>
<reference evidence="1 2" key="1">
    <citation type="journal article" date="2018" name="Nat. Biotechnol.">
        <title>A standardized bacterial taxonomy based on genome phylogeny substantially revises the tree of life.</title>
        <authorList>
            <person name="Parks D.H."/>
            <person name="Chuvochina M."/>
            <person name="Waite D.W."/>
            <person name="Rinke C."/>
            <person name="Skarshewski A."/>
            <person name="Chaumeil P.A."/>
            <person name="Hugenholtz P."/>
        </authorList>
    </citation>
    <scope>NUCLEOTIDE SEQUENCE [LARGE SCALE GENOMIC DNA]</scope>
    <source>
        <strain evidence="1">UBA11701</strain>
    </source>
</reference>
<dbReference type="EMBL" id="DOZN01000024">
    <property type="protein sequence ID" value="HCC42584.1"/>
    <property type="molecule type" value="Genomic_DNA"/>
</dbReference>
<evidence type="ECO:0000313" key="1">
    <source>
        <dbReference type="EMBL" id="HCC42584.1"/>
    </source>
</evidence>
<proteinExistence type="predicted"/>
<sequence>MPDHRYQYLLSVLNSNNYEPTEETKKSHDEILKYVKSISELPEMNKLWEKELKELALSLEFYGEPIETITKLFKTYFDFEPKTNHFYVTRNWDKSGMCIPAKNAFYIIASWNSPKPNIRNIIHEIIHAYIDEIELPVSENIKATINNLPEEVFSNYKKAHTVVYESLVRALVVYLSRKDKDIEDQKFSEDDIALQLPEKYLQKLEADSPNIISKEYLSNLTI</sequence>
<accession>A0A3D0ZT37</accession>
<gene>
    <name evidence="1" type="ORF">DEP93_03880</name>
</gene>